<sequence>MSPAHSADQDNRGRARCFRPGSTGTPSRMGSLSSPLLLALFVASAAVIWIAGIKLSDTTDVLAERLHLGSALGGLILLAIATNLPEIAITASAAMAGQLDVAVGNILGGIAIQTVVLAVLDAAGVRPRAPLTRLAASLQLVLEGAMVVAVLAVVVMGTQLPPDLHAARLAPASVAIAVLWVIGLVLLDRAGRGLPWREGGDAPDSQPEPRGHSKGKKEKAASDKGVSTARAGLVFGVSALATLIAGVVIERSGEEFFGRQGLSGVLFGATVLAAATSLPEVSTGLTSTKLGDYQLAVSDIFGGNAFLPVLFLLATLISGKPVLPAAHDTDIYLTALGIILTVVYMAGLVFRPRRQYARMGVDSIAAVVIYLVGIAGLATIAT</sequence>
<keyword evidence="9" id="KW-1185">Reference proteome</keyword>
<feature type="transmembrane region" description="Helical" evidence="6">
    <location>
        <begin position="300"/>
        <end position="319"/>
    </location>
</feature>
<dbReference type="InterPro" id="IPR044880">
    <property type="entry name" value="NCX_ion-bd_dom_sf"/>
</dbReference>
<keyword evidence="2 6" id="KW-0812">Transmembrane</keyword>
<proteinExistence type="predicted"/>
<dbReference type="Proteomes" id="UP000619355">
    <property type="component" value="Unassembled WGS sequence"/>
</dbReference>
<feature type="region of interest" description="Disordered" evidence="5">
    <location>
        <begin position="1"/>
        <end position="30"/>
    </location>
</feature>
<gene>
    <name evidence="8" type="ORF">GCM10018980_14540</name>
</gene>
<evidence type="ECO:0000256" key="1">
    <source>
        <dbReference type="ARBA" id="ARBA00004141"/>
    </source>
</evidence>
<dbReference type="Pfam" id="PF01699">
    <property type="entry name" value="Na_Ca_ex"/>
    <property type="match status" value="2"/>
</dbReference>
<evidence type="ECO:0000256" key="2">
    <source>
        <dbReference type="ARBA" id="ARBA00022692"/>
    </source>
</evidence>
<feature type="transmembrane region" description="Helical" evidence="6">
    <location>
        <begin position="261"/>
        <end position="279"/>
    </location>
</feature>
<dbReference type="GO" id="GO:0055085">
    <property type="term" value="P:transmembrane transport"/>
    <property type="evidence" value="ECO:0007669"/>
    <property type="project" value="InterPro"/>
</dbReference>
<feature type="domain" description="Sodium/calcium exchanger membrane region" evidence="7">
    <location>
        <begin position="37"/>
        <end position="182"/>
    </location>
</feature>
<dbReference type="InterPro" id="IPR004837">
    <property type="entry name" value="NaCa_Exmemb"/>
</dbReference>
<feature type="transmembrane region" description="Helical" evidence="6">
    <location>
        <begin position="231"/>
        <end position="249"/>
    </location>
</feature>
<feature type="domain" description="Sodium/calcium exchanger membrane region" evidence="7">
    <location>
        <begin position="234"/>
        <end position="372"/>
    </location>
</feature>
<dbReference type="AlphaFoldDB" id="A0A919C464"/>
<comment type="caution">
    <text evidence="8">The sequence shown here is derived from an EMBL/GenBank/DDBJ whole genome shotgun (WGS) entry which is preliminary data.</text>
</comment>
<comment type="subcellular location">
    <subcellularLocation>
        <location evidence="1">Membrane</location>
        <topology evidence="1">Multi-pass membrane protein</topology>
    </subcellularLocation>
</comment>
<evidence type="ECO:0000259" key="7">
    <source>
        <dbReference type="Pfam" id="PF01699"/>
    </source>
</evidence>
<evidence type="ECO:0000313" key="8">
    <source>
        <dbReference type="EMBL" id="GHG40347.1"/>
    </source>
</evidence>
<organism evidence="8 9">
    <name type="scientific">Streptomyces capoamus</name>
    <dbReference type="NCBI Taxonomy" id="68183"/>
    <lineage>
        <taxon>Bacteria</taxon>
        <taxon>Bacillati</taxon>
        <taxon>Actinomycetota</taxon>
        <taxon>Actinomycetes</taxon>
        <taxon>Kitasatosporales</taxon>
        <taxon>Streptomycetaceae</taxon>
        <taxon>Streptomyces</taxon>
    </lineage>
</organism>
<feature type="transmembrane region" description="Helical" evidence="6">
    <location>
        <begin position="68"/>
        <end position="89"/>
    </location>
</feature>
<protein>
    <recommendedName>
        <fullName evidence="7">Sodium/calcium exchanger membrane region domain-containing protein</fullName>
    </recommendedName>
</protein>
<reference evidence="9" key="1">
    <citation type="journal article" date="2019" name="Int. J. Syst. Evol. Microbiol.">
        <title>The Global Catalogue of Microorganisms (GCM) 10K type strain sequencing project: providing services to taxonomists for standard genome sequencing and annotation.</title>
        <authorList>
            <consortium name="The Broad Institute Genomics Platform"/>
            <consortium name="The Broad Institute Genome Sequencing Center for Infectious Disease"/>
            <person name="Wu L."/>
            <person name="Ma J."/>
        </authorList>
    </citation>
    <scope>NUCLEOTIDE SEQUENCE [LARGE SCALE GENOMIC DNA]</scope>
    <source>
        <strain evidence="9">JCM 4253</strain>
    </source>
</reference>
<keyword evidence="4 6" id="KW-0472">Membrane</keyword>
<feature type="transmembrane region" description="Helical" evidence="6">
    <location>
        <begin position="101"/>
        <end position="122"/>
    </location>
</feature>
<dbReference type="Gene3D" id="1.20.1420.30">
    <property type="entry name" value="NCX, central ion-binding region"/>
    <property type="match status" value="1"/>
</dbReference>
<evidence type="ECO:0000256" key="4">
    <source>
        <dbReference type="ARBA" id="ARBA00023136"/>
    </source>
</evidence>
<keyword evidence="3 6" id="KW-1133">Transmembrane helix</keyword>
<evidence type="ECO:0000256" key="3">
    <source>
        <dbReference type="ARBA" id="ARBA00022989"/>
    </source>
</evidence>
<evidence type="ECO:0000256" key="5">
    <source>
        <dbReference type="SAM" id="MobiDB-lite"/>
    </source>
</evidence>
<accession>A0A919C464</accession>
<feature type="transmembrane region" description="Helical" evidence="6">
    <location>
        <begin position="169"/>
        <end position="187"/>
    </location>
</feature>
<evidence type="ECO:0000313" key="9">
    <source>
        <dbReference type="Proteomes" id="UP000619355"/>
    </source>
</evidence>
<feature type="transmembrane region" description="Helical" evidence="6">
    <location>
        <begin position="134"/>
        <end position="157"/>
    </location>
</feature>
<feature type="transmembrane region" description="Helical" evidence="6">
    <location>
        <begin position="331"/>
        <end position="350"/>
    </location>
</feature>
<feature type="region of interest" description="Disordered" evidence="5">
    <location>
        <begin position="197"/>
        <end position="224"/>
    </location>
</feature>
<dbReference type="EMBL" id="BNBF01000003">
    <property type="protein sequence ID" value="GHG40347.1"/>
    <property type="molecule type" value="Genomic_DNA"/>
</dbReference>
<name>A0A919C464_9ACTN</name>
<dbReference type="GO" id="GO:0016020">
    <property type="term" value="C:membrane"/>
    <property type="evidence" value="ECO:0007669"/>
    <property type="project" value="UniProtKB-SubCell"/>
</dbReference>
<feature type="transmembrane region" description="Helical" evidence="6">
    <location>
        <begin position="362"/>
        <end position="381"/>
    </location>
</feature>
<evidence type="ECO:0000256" key="6">
    <source>
        <dbReference type="SAM" id="Phobius"/>
    </source>
</evidence>
<feature type="transmembrane region" description="Helical" evidence="6">
    <location>
        <begin position="36"/>
        <end position="56"/>
    </location>
</feature>